<dbReference type="InterPro" id="IPR001279">
    <property type="entry name" value="Metallo-B-lactamas"/>
</dbReference>
<dbReference type="Gene3D" id="3.60.15.10">
    <property type="entry name" value="Ribonuclease Z/Hydroxyacylglutathione hydrolase-like"/>
    <property type="match status" value="1"/>
</dbReference>
<comment type="similarity">
    <text evidence="2">Belongs to the UPF0173 family.</text>
</comment>
<dbReference type="HAMAP" id="MF_00457">
    <property type="entry name" value="UPF0173"/>
    <property type="match status" value="1"/>
</dbReference>
<feature type="domain" description="Metallo-beta-lactamase" evidence="3">
    <location>
        <begin position="8"/>
        <end position="185"/>
    </location>
</feature>
<protein>
    <recommendedName>
        <fullName evidence="2">UPF0173 metal-dependent hydrolase APZ16_03995</fullName>
    </recommendedName>
</protein>
<dbReference type="InterPro" id="IPR022877">
    <property type="entry name" value="UPF0173"/>
</dbReference>
<dbReference type="NCBIfam" id="NF001911">
    <property type="entry name" value="PRK00685.1"/>
    <property type="match status" value="1"/>
</dbReference>
<dbReference type="InterPro" id="IPR036866">
    <property type="entry name" value="RibonucZ/Hydroxyglut_hydro"/>
</dbReference>
<dbReference type="EMBL" id="LQMQ01000013">
    <property type="protein sequence ID" value="KUO41866.1"/>
    <property type="molecule type" value="Genomic_DNA"/>
</dbReference>
<reference evidence="4 5" key="1">
    <citation type="journal article" date="2016" name="Nat. Microbiol.">
        <title>Genomic inference of the metabolism of cosmopolitan subsurface Archaea, Hadesarchaea.</title>
        <authorList>
            <person name="Baker B.J."/>
            <person name="Saw J.H."/>
            <person name="Lind A.E."/>
            <person name="Lazar C.S."/>
            <person name="Hinrichs K.-U."/>
            <person name="Teske A.P."/>
            <person name="Ettema T.J."/>
        </authorList>
    </citation>
    <scope>NUCLEOTIDE SEQUENCE [LARGE SCALE GENOMIC DNA]</scope>
</reference>
<dbReference type="Proteomes" id="UP000074294">
    <property type="component" value="Unassembled WGS sequence"/>
</dbReference>
<dbReference type="PANTHER" id="PTHR43546">
    <property type="entry name" value="UPF0173 METAL-DEPENDENT HYDROLASE MJ1163-RELATED"/>
    <property type="match status" value="1"/>
</dbReference>
<comment type="caution">
    <text evidence="4">The sequence shown here is derived from an EMBL/GenBank/DDBJ whole genome shotgun (WGS) entry which is preliminary data.</text>
</comment>
<dbReference type="InterPro" id="IPR050114">
    <property type="entry name" value="UPF0173_UPF0282_UlaG_hydrolase"/>
</dbReference>
<evidence type="ECO:0000256" key="2">
    <source>
        <dbReference type="HAMAP-Rule" id="MF_00457"/>
    </source>
</evidence>
<gene>
    <name evidence="4" type="ORF">APZ16_03995</name>
</gene>
<organism evidence="4 5">
    <name type="scientific">Hadarchaeum yellowstonense</name>
    <dbReference type="NCBI Taxonomy" id="1776334"/>
    <lineage>
        <taxon>Archaea</taxon>
        <taxon>Methanobacteriati</taxon>
        <taxon>Candidatus Hadarchaeota</taxon>
        <taxon>Candidatus Hadarchaeia</taxon>
        <taxon>Candidatus Hadarchaeales</taxon>
        <taxon>Candidatus Hadarchaeaceae</taxon>
        <taxon>Candidatus Hadarchaeum</taxon>
    </lineage>
</organism>
<evidence type="ECO:0000313" key="5">
    <source>
        <dbReference type="Proteomes" id="UP000074294"/>
    </source>
</evidence>
<evidence type="ECO:0000259" key="3">
    <source>
        <dbReference type="SMART" id="SM00849"/>
    </source>
</evidence>
<dbReference type="SUPFAM" id="SSF56281">
    <property type="entry name" value="Metallo-hydrolase/oxidoreductase"/>
    <property type="match status" value="1"/>
</dbReference>
<accession>A0A147JZ82</accession>
<evidence type="ECO:0000313" key="4">
    <source>
        <dbReference type="EMBL" id="KUO41866.1"/>
    </source>
</evidence>
<dbReference type="GO" id="GO:0016787">
    <property type="term" value="F:hydrolase activity"/>
    <property type="evidence" value="ECO:0007669"/>
    <property type="project" value="UniProtKB-UniRule"/>
</dbReference>
<dbReference type="PANTHER" id="PTHR43546:SF3">
    <property type="entry name" value="UPF0173 METAL-DEPENDENT HYDROLASE MJ1163"/>
    <property type="match status" value="1"/>
</dbReference>
<dbReference type="Pfam" id="PF13483">
    <property type="entry name" value="Lactamase_B_3"/>
    <property type="match status" value="1"/>
</dbReference>
<dbReference type="AlphaFoldDB" id="A0A147JZ82"/>
<evidence type="ECO:0000256" key="1">
    <source>
        <dbReference type="ARBA" id="ARBA00022801"/>
    </source>
</evidence>
<name>A0A147JZ82_HADYE</name>
<keyword evidence="1 2" id="KW-0378">Hydrolase</keyword>
<proteinExistence type="inferred from homology"/>
<sequence length="223" mass="23857">MVGIRWLGHAAFEISSGTKVILIDPYLTGNPLAPVKASEILKADVVCVTHDHHDHLGDAIDICRRTGATFVGIAELAEYVRSQGVADVVGMNIGGTVEVKGVSISMVPAFHSARRGSPVGFVVNCGGVKIYHAGDTSVFSDMKLIGQLYQPDLACLPIGGYYTAGPREAAEAAGLVSPKIVIPMHYLTFPQLEKSADEFVELMKNKNPSIKVVVLKPGEIYRL</sequence>
<dbReference type="SMART" id="SM00849">
    <property type="entry name" value="Lactamase_B"/>
    <property type="match status" value="1"/>
</dbReference>